<dbReference type="PANTHER" id="PTHR48068">
    <property type="entry name" value="TAF9 RNA POLYMERASE II, TATA BOX-BINDING PROTEIN (TBP)-ASSOCIATED FACTOR"/>
    <property type="match status" value="1"/>
</dbReference>
<dbReference type="GO" id="GO:0003743">
    <property type="term" value="F:translation initiation factor activity"/>
    <property type="evidence" value="ECO:0007669"/>
    <property type="project" value="UniProtKB-KW"/>
</dbReference>
<dbReference type="GO" id="GO:0016251">
    <property type="term" value="F:RNA polymerase II general transcription initiation factor activity"/>
    <property type="evidence" value="ECO:0007669"/>
    <property type="project" value="TreeGrafter"/>
</dbReference>
<dbReference type="GO" id="GO:0051123">
    <property type="term" value="P:RNA polymerase II preinitiation complex assembly"/>
    <property type="evidence" value="ECO:0007669"/>
    <property type="project" value="TreeGrafter"/>
</dbReference>
<evidence type="ECO:0000256" key="6">
    <source>
        <dbReference type="SAM" id="MobiDB-lite"/>
    </source>
</evidence>
<comment type="caution">
    <text evidence="7">The sequence shown here is derived from an EMBL/GenBank/DDBJ whole genome shotgun (WGS) entry which is preliminary data.</text>
</comment>
<sequence length="203" mass="22250">MTTAPRPLPRDGRLIALILASKGIEDADERVIHQLLDFTYRYTADVLQSAQSLADHAARPGASKIEAEDIELAIDLRKRSEFFEPPPRDYLATLAHDLNSQPLPILPETFDILRLPPPHHRLAEVNFDIVPEAGLVLDDPNGGGASGSEDDDEDDDEEDDDEARTEDGDRVNGAISDDAAGSDDEMEAVPIAAPVRIEEDYDD</sequence>
<dbReference type="Gene3D" id="1.10.20.10">
    <property type="entry name" value="Histone, subunit A"/>
    <property type="match status" value="1"/>
</dbReference>
<keyword evidence="3" id="KW-0805">Transcription regulation</keyword>
<dbReference type="GO" id="GO:0000124">
    <property type="term" value="C:SAGA complex"/>
    <property type="evidence" value="ECO:0007669"/>
    <property type="project" value="TreeGrafter"/>
</dbReference>
<keyword evidence="7" id="KW-0396">Initiation factor</keyword>
<reference evidence="7 8" key="1">
    <citation type="submission" date="2016-07" db="EMBL/GenBank/DDBJ databases">
        <title>Pervasive Adenine N6-methylation of Active Genes in Fungi.</title>
        <authorList>
            <consortium name="DOE Joint Genome Institute"/>
            <person name="Mondo S.J."/>
            <person name="Dannebaum R.O."/>
            <person name="Kuo R.C."/>
            <person name="Labutti K."/>
            <person name="Haridas S."/>
            <person name="Kuo A."/>
            <person name="Salamov A."/>
            <person name="Ahrendt S.R."/>
            <person name="Lipzen A."/>
            <person name="Sullivan W."/>
            <person name="Andreopoulos W.B."/>
            <person name="Clum A."/>
            <person name="Lindquist E."/>
            <person name="Daum C."/>
            <person name="Ramamoorthy G.K."/>
            <person name="Gryganskyi A."/>
            <person name="Culley D."/>
            <person name="Magnuson J.K."/>
            <person name="James T.Y."/>
            <person name="O'Malley M.A."/>
            <person name="Stajich J.E."/>
            <person name="Spatafora J.W."/>
            <person name="Visel A."/>
            <person name="Grigoriev I.V."/>
        </authorList>
    </citation>
    <scope>NUCLEOTIDE SEQUENCE [LARGE SCALE GENOMIC DNA]</scope>
    <source>
        <strain evidence="7 8">68-887.2</strain>
    </source>
</reference>
<dbReference type="Pfam" id="PF02291">
    <property type="entry name" value="TFIID-31kDa"/>
    <property type="match status" value="1"/>
</dbReference>
<dbReference type="GO" id="GO:0005669">
    <property type="term" value="C:transcription factor TFIID complex"/>
    <property type="evidence" value="ECO:0007669"/>
    <property type="project" value="TreeGrafter"/>
</dbReference>
<accession>A0A1Y2BHD9</accession>
<evidence type="ECO:0000313" key="7">
    <source>
        <dbReference type="EMBL" id="ORY34202.1"/>
    </source>
</evidence>
<dbReference type="GO" id="GO:0003713">
    <property type="term" value="F:transcription coactivator activity"/>
    <property type="evidence" value="ECO:0007669"/>
    <property type="project" value="TreeGrafter"/>
</dbReference>
<dbReference type="STRING" id="71784.A0A1Y2BHD9"/>
<gene>
    <name evidence="7" type="ORF">BCR39DRAFT_516733</name>
</gene>
<evidence type="ECO:0000256" key="3">
    <source>
        <dbReference type="ARBA" id="ARBA00023015"/>
    </source>
</evidence>
<evidence type="ECO:0000256" key="4">
    <source>
        <dbReference type="ARBA" id="ARBA00023163"/>
    </source>
</evidence>
<dbReference type="PANTHER" id="PTHR48068:SF4">
    <property type="entry name" value="TATA-BOX BINDING PROTEIN ASSOCIATED FACTOR 9"/>
    <property type="match status" value="1"/>
</dbReference>
<dbReference type="InterPro" id="IPR003162">
    <property type="entry name" value="TFIID-31"/>
</dbReference>
<dbReference type="FunCoup" id="A0A1Y2BHD9">
    <property type="interactions" value="44"/>
</dbReference>
<dbReference type="EMBL" id="MCFC01000003">
    <property type="protein sequence ID" value="ORY34202.1"/>
    <property type="molecule type" value="Genomic_DNA"/>
</dbReference>
<dbReference type="InterPro" id="IPR009072">
    <property type="entry name" value="Histone-fold"/>
</dbReference>
<evidence type="ECO:0000256" key="1">
    <source>
        <dbReference type="ARBA" id="ARBA00004123"/>
    </source>
</evidence>
<dbReference type="InParanoid" id="A0A1Y2BHD9"/>
<name>A0A1Y2BHD9_9TREE</name>
<dbReference type="Proteomes" id="UP000193986">
    <property type="component" value="Unassembled WGS sequence"/>
</dbReference>
<protein>
    <submittedName>
        <fullName evidence="7">Transcription initiation factor IID, 31kD subunit-domain-containing protein</fullName>
    </submittedName>
</protein>
<evidence type="ECO:0000313" key="8">
    <source>
        <dbReference type="Proteomes" id="UP000193986"/>
    </source>
</evidence>
<dbReference type="InterPro" id="IPR051431">
    <property type="entry name" value="TFIID_subunit_9"/>
</dbReference>
<feature type="region of interest" description="Disordered" evidence="6">
    <location>
        <begin position="134"/>
        <end position="203"/>
    </location>
</feature>
<keyword evidence="5" id="KW-0539">Nucleus</keyword>
<evidence type="ECO:0000256" key="5">
    <source>
        <dbReference type="ARBA" id="ARBA00023242"/>
    </source>
</evidence>
<dbReference type="OrthoDB" id="341924at2759"/>
<dbReference type="SUPFAM" id="SSF47113">
    <property type="entry name" value="Histone-fold"/>
    <property type="match status" value="1"/>
</dbReference>
<keyword evidence="4" id="KW-0804">Transcription</keyword>
<keyword evidence="8" id="KW-1185">Reference proteome</keyword>
<dbReference type="CDD" id="cd07979">
    <property type="entry name" value="HFD_TAF9"/>
    <property type="match status" value="1"/>
</dbReference>
<dbReference type="AlphaFoldDB" id="A0A1Y2BHD9"/>
<comment type="subcellular location">
    <subcellularLocation>
        <location evidence="1">Nucleus</location>
    </subcellularLocation>
</comment>
<comment type="similarity">
    <text evidence="2">Belongs to the TAF9 family.</text>
</comment>
<proteinExistence type="inferred from homology"/>
<keyword evidence="7" id="KW-0648">Protein biosynthesis</keyword>
<dbReference type="GO" id="GO:0046982">
    <property type="term" value="F:protein heterodimerization activity"/>
    <property type="evidence" value="ECO:0007669"/>
    <property type="project" value="InterPro"/>
</dbReference>
<organism evidence="7 8">
    <name type="scientific">Naematelia encephala</name>
    <dbReference type="NCBI Taxonomy" id="71784"/>
    <lineage>
        <taxon>Eukaryota</taxon>
        <taxon>Fungi</taxon>
        <taxon>Dikarya</taxon>
        <taxon>Basidiomycota</taxon>
        <taxon>Agaricomycotina</taxon>
        <taxon>Tremellomycetes</taxon>
        <taxon>Tremellales</taxon>
        <taxon>Naemateliaceae</taxon>
        <taxon>Naematelia</taxon>
    </lineage>
</organism>
<feature type="compositionally biased region" description="Acidic residues" evidence="6">
    <location>
        <begin position="148"/>
        <end position="164"/>
    </location>
</feature>
<evidence type="ECO:0000256" key="2">
    <source>
        <dbReference type="ARBA" id="ARBA00007646"/>
    </source>
</evidence>